<organism evidence="2 3">
    <name type="scientific">Acinetobacter guillouiae NIPH 991</name>
    <dbReference type="NCBI Taxonomy" id="1217656"/>
    <lineage>
        <taxon>Bacteria</taxon>
        <taxon>Pseudomonadati</taxon>
        <taxon>Pseudomonadota</taxon>
        <taxon>Gammaproteobacteria</taxon>
        <taxon>Moraxellales</taxon>
        <taxon>Moraxellaceae</taxon>
        <taxon>Acinetobacter</taxon>
    </lineage>
</organism>
<evidence type="ECO:0000313" key="1">
    <source>
        <dbReference type="EMBL" id="ENV15516.1"/>
    </source>
</evidence>
<reference evidence="2 3" key="1">
    <citation type="submission" date="2013-02" db="EMBL/GenBank/DDBJ databases">
        <title>The Genome Sequence of Acinetobacter guillouiae NIPH 991.</title>
        <authorList>
            <consortium name="The Broad Institute Genome Sequencing Platform"/>
            <consortium name="The Broad Institute Genome Sequencing Center for Infectious Disease"/>
            <person name="Cerqueira G."/>
            <person name="Feldgarden M."/>
            <person name="Courvalin P."/>
            <person name="Perichon B."/>
            <person name="Grillot-Courvalin C."/>
            <person name="Clermont D."/>
            <person name="Rocha E."/>
            <person name="Yoon E.-J."/>
            <person name="Nemec A."/>
            <person name="Walker B."/>
            <person name="Young S.K."/>
            <person name="Zeng Q."/>
            <person name="Gargeya S."/>
            <person name="Fitzgerald M."/>
            <person name="Haas B."/>
            <person name="Abouelleil A."/>
            <person name="Alvarado L."/>
            <person name="Arachchi H.M."/>
            <person name="Berlin A.M."/>
            <person name="Chapman S.B."/>
            <person name="Dewar J."/>
            <person name="Goldberg J."/>
            <person name="Griggs A."/>
            <person name="Gujja S."/>
            <person name="Hansen M."/>
            <person name="Howarth C."/>
            <person name="Imamovic A."/>
            <person name="Larimer J."/>
            <person name="McCowan C."/>
            <person name="Murphy C."/>
            <person name="Neiman D."/>
            <person name="Pearson M."/>
            <person name="Priest M."/>
            <person name="Roberts A."/>
            <person name="Saif S."/>
            <person name="Shea T."/>
            <person name="Sisk P."/>
            <person name="Sykes S."/>
            <person name="Wortman J."/>
            <person name="Nusbaum C."/>
            <person name="Birren B."/>
        </authorList>
    </citation>
    <scope>NUCLEOTIDE SEQUENCE [LARGE SCALE GENOMIC DNA]</scope>
    <source>
        <strain evidence="2 3">NIPH 991</strain>
    </source>
</reference>
<evidence type="ECO:0000313" key="3">
    <source>
        <dbReference type="Proteomes" id="UP000013148"/>
    </source>
</evidence>
<dbReference type="EMBL" id="APPJ01000014">
    <property type="protein sequence ID" value="ENV15516.1"/>
    <property type="molecule type" value="Genomic_DNA"/>
</dbReference>
<keyword evidence="3" id="KW-1185">Reference proteome</keyword>
<sequence length="134" mass="15098">MGEWSEYFEDFPEENPANHKQEPDLGPMSIVFPHLHLSQLTKEELAKENSKISEINAEIDRKALEIENTIVLAKRTPVAAVDDCPICYGNTMNVFMVSENSFYCECSNCDSSGVGTSPKSIYQDIEDKVWTNDS</sequence>
<comment type="caution">
    <text evidence="2">The sequence shown here is derived from an EMBL/GenBank/DDBJ whole genome shotgun (WGS) entry which is preliminary data.</text>
</comment>
<proteinExistence type="predicted"/>
<dbReference type="RefSeq" id="WP_004817468.1">
    <property type="nucleotide sequence ID" value="NZ_KB849455.1"/>
</dbReference>
<accession>N8YHK0</accession>
<dbReference type="EMBL" id="APPJ01000004">
    <property type="protein sequence ID" value="ENV18755.1"/>
    <property type="molecule type" value="Genomic_DNA"/>
</dbReference>
<dbReference type="Proteomes" id="UP000013148">
    <property type="component" value="Unassembled WGS sequence"/>
</dbReference>
<dbReference type="AlphaFoldDB" id="N8YHK0"/>
<gene>
    <name evidence="2" type="ORF">F964_00555</name>
    <name evidence="1" type="ORF">F964_04242</name>
</gene>
<evidence type="ECO:0000313" key="2">
    <source>
        <dbReference type="EMBL" id="ENV18755.1"/>
    </source>
</evidence>
<name>N8YHK0_ACIGI</name>
<dbReference type="PATRIC" id="fig|1217656.3.peg.4182"/>
<protein>
    <submittedName>
        <fullName evidence="2">Uncharacterized protein</fullName>
    </submittedName>
</protein>
<dbReference type="HOGENOM" id="CLU_1923086_0_0_6"/>